<evidence type="ECO:0000313" key="2">
    <source>
        <dbReference type="EMBL" id="MVW59670.1"/>
    </source>
</evidence>
<keyword evidence="3" id="KW-1185">Reference proteome</keyword>
<proteinExistence type="predicted"/>
<dbReference type="AlphaFoldDB" id="A0A7X3FX56"/>
<evidence type="ECO:0000256" key="1">
    <source>
        <dbReference type="SAM" id="SignalP"/>
    </source>
</evidence>
<reference evidence="2 3" key="1">
    <citation type="submission" date="2019-12" db="EMBL/GenBank/DDBJ databases">
        <authorList>
            <person name="Li C."/>
            <person name="Zhao J."/>
        </authorList>
    </citation>
    <scope>NUCLEOTIDE SEQUENCE [LARGE SCALE GENOMIC DNA]</scope>
    <source>
        <strain evidence="2 3">NEAU-DD11</strain>
    </source>
</reference>
<dbReference type="RefSeq" id="WP_056125153.1">
    <property type="nucleotide sequence ID" value="NZ_WSES01000002.1"/>
</dbReference>
<feature type="chain" id="PRO_5030769421" evidence="1">
    <location>
        <begin position="23"/>
        <end position="403"/>
    </location>
</feature>
<keyword evidence="1" id="KW-0732">Signal</keyword>
<accession>A0A7X3FX56</accession>
<feature type="signal peptide" evidence="1">
    <location>
        <begin position="1"/>
        <end position="22"/>
    </location>
</feature>
<dbReference type="Proteomes" id="UP000443353">
    <property type="component" value="Unassembled WGS sequence"/>
</dbReference>
<dbReference type="EMBL" id="WSES01000002">
    <property type="protein sequence ID" value="MVW59670.1"/>
    <property type="molecule type" value="Genomic_DNA"/>
</dbReference>
<dbReference type="NCBIfam" id="NF047539">
    <property type="entry name" value="XAC2610_fam"/>
    <property type="match status" value="1"/>
</dbReference>
<evidence type="ECO:0000313" key="3">
    <source>
        <dbReference type="Proteomes" id="UP000443353"/>
    </source>
</evidence>
<gene>
    <name evidence="2" type="ORF">GPY61_06985</name>
</gene>
<comment type="caution">
    <text evidence="2">The sequence shown here is derived from an EMBL/GenBank/DDBJ whole genome shotgun (WGS) entry which is preliminary data.</text>
</comment>
<name>A0A7X3FX56_9BURK</name>
<organism evidence="2 3">
    <name type="scientific">Massilia cellulosiltytica</name>
    <dbReference type="NCBI Taxonomy" id="2683234"/>
    <lineage>
        <taxon>Bacteria</taxon>
        <taxon>Pseudomonadati</taxon>
        <taxon>Pseudomonadota</taxon>
        <taxon>Betaproteobacteria</taxon>
        <taxon>Burkholderiales</taxon>
        <taxon>Oxalobacteraceae</taxon>
        <taxon>Telluria group</taxon>
        <taxon>Massilia</taxon>
    </lineage>
</organism>
<protein>
    <submittedName>
        <fullName evidence="2">Nitrite reductase</fullName>
    </submittedName>
</protein>
<sequence length="403" mass="44510">MRDIFVFIMACSLLSAHGQSFAQEAKPPRVEFPVWERGLSGTLGTKPINVALTRIAGNVSGWYCYEPCSEKTRQQLELTGTVKANTLKLAERDSQSAKNIATGRWTVNLDGDNASGTWTSPDGRKTFPLHLRDTQPVPFELRLVADAMPKESDDSDAAPYVTAIRIYRNGRLAQELPTDSQGPGRVFIPSFVDANFDGFPDLTIALSLPAGPNIPQQTWLFDPGTQHFVDAPETLLGIASPEFDKKFKTIVSQWRNGCCEHGVTTYRWDGGRLKEAATASSVQLPVLVGQKILYCYTIPESRDGRIEFPDRVEQVGDRLTLTFDDFSGCESQALPNVSGDIAIWKRDGAGELKVVRTESTAWKPIDTTAGRRYCPEMPYIANGQIKRRVLMDGTQEDCTGTVP</sequence>
<dbReference type="InterPro" id="IPR058087">
    <property type="entry name" value="XAC2610_dom"/>
</dbReference>